<evidence type="ECO:0008006" key="17">
    <source>
        <dbReference type="Google" id="ProtNLM"/>
    </source>
</evidence>
<keyword evidence="6" id="KW-0812">Transmembrane</keyword>
<dbReference type="SUPFAM" id="SSF48264">
    <property type="entry name" value="Cytochrome P450"/>
    <property type="match status" value="1"/>
</dbReference>
<dbReference type="Pfam" id="PF00067">
    <property type="entry name" value="p450"/>
    <property type="match status" value="3"/>
</dbReference>
<evidence type="ECO:0000256" key="2">
    <source>
        <dbReference type="ARBA" id="ARBA00004370"/>
    </source>
</evidence>
<keyword evidence="9 14" id="KW-0560">Oxidoreductase</keyword>
<reference evidence="15 16" key="1">
    <citation type="submission" date="2022-09" db="EMBL/GenBank/DDBJ databases">
        <authorList>
            <person name="Palmer J.M."/>
        </authorList>
    </citation>
    <scope>NUCLEOTIDE SEQUENCE [LARGE SCALE GENOMIC DNA]</scope>
    <source>
        <strain evidence="15 16">DSM 7382</strain>
    </source>
</reference>
<dbReference type="PANTHER" id="PTHR46300">
    <property type="entry name" value="P450, PUTATIVE (EUROFUNG)-RELATED-RELATED"/>
    <property type="match status" value="1"/>
</dbReference>
<keyword evidence="5 13" id="KW-0349">Heme</keyword>
<evidence type="ECO:0000256" key="12">
    <source>
        <dbReference type="ARBA" id="ARBA00023136"/>
    </source>
</evidence>
<evidence type="ECO:0000256" key="7">
    <source>
        <dbReference type="ARBA" id="ARBA00022723"/>
    </source>
</evidence>
<evidence type="ECO:0000256" key="9">
    <source>
        <dbReference type="ARBA" id="ARBA00023002"/>
    </source>
</evidence>
<evidence type="ECO:0000256" key="10">
    <source>
        <dbReference type="ARBA" id="ARBA00023004"/>
    </source>
</evidence>
<evidence type="ECO:0000256" key="6">
    <source>
        <dbReference type="ARBA" id="ARBA00022692"/>
    </source>
</evidence>
<dbReference type="CDD" id="cd11065">
    <property type="entry name" value="CYP64-like"/>
    <property type="match status" value="1"/>
</dbReference>
<sequence>MSSLSTYLAVIAVIVATLLWRVRNGPLHPPSPPRRWLIGNLLEMPRTTDTKKLAFWKEQHGALTYLTAFGRSVLVLHTAEVIKELLDKRAKTYSHRPHTVMAGELYGLDKTIVFFDYNDRYRAIRRLTQQVLNPEASKKYQALQLDCIKLMLQRMLEDPDDFKEQSRLAVSRMILTITYGVDIKTADSEYIAEAQLTMDTMTSAAMPGAFVVDLIPILKHLPRWVPFTTFHQIGDFGRDLINRFVTRPFDHVERTLANGQAPPSFVADILTDEEALAKNGRYSENMMQDIKWAAGSLFAGAICFAFVIEITEFHGLQSAGVETSFTTMLIIFLLMALHPHEQKKAQQEIDSITGGGQRTVSLEDRPNMPYMRALLKEVARWHVVVPMSMPPVFWSIEVLAYNLLLEGVPRRTAETDIYNGYTIPADTIVVPNIWALSQTVDDPQKFDPERFLDEDNATQSPYEYIFGFGRRVCPGRYIAENFLFLWTTNLLQFFNVQQPDRPVAGLKMPAETTFTTAMVSAPEAFACKITPRSEVHRETVSSFRVE</sequence>
<evidence type="ECO:0000256" key="8">
    <source>
        <dbReference type="ARBA" id="ARBA00022989"/>
    </source>
</evidence>
<gene>
    <name evidence="15" type="ORF">QCA50_012499</name>
</gene>
<evidence type="ECO:0000256" key="3">
    <source>
        <dbReference type="ARBA" id="ARBA00005179"/>
    </source>
</evidence>
<dbReference type="EMBL" id="JASBNA010000025">
    <property type="protein sequence ID" value="KAK7684552.1"/>
    <property type="molecule type" value="Genomic_DNA"/>
</dbReference>
<dbReference type="Gene3D" id="1.10.630.10">
    <property type="entry name" value="Cytochrome P450"/>
    <property type="match status" value="1"/>
</dbReference>
<keyword evidence="7 13" id="KW-0479">Metal-binding</keyword>
<keyword evidence="12" id="KW-0472">Membrane</keyword>
<keyword evidence="11 14" id="KW-0503">Monooxygenase</keyword>
<comment type="caution">
    <text evidence="15">The sequence shown here is derived from an EMBL/GenBank/DDBJ whole genome shotgun (WGS) entry which is preliminary data.</text>
</comment>
<evidence type="ECO:0000256" key="5">
    <source>
        <dbReference type="ARBA" id="ARBA00022617"/>
    </source>
</evidence>
<evidence type="ECO:0000313" key="15">
    <source>
        <dbReference type="EMBL" id="KAK7684552.1"/>
    </source>
</evidence>
<dbReference type="GO" id="GO:0005506">
    <property type="term" value="F:iron ion binding"/>
    <property type="evidence" value="ECO:0007669"/>
    <property type="project" value="InterPro"/>
</dbReference>
<dbReference type="GO" id="GO:0016705">
    <property type="term" value="F:oxidoreductase activity, acting on paired donors, with incorporation or reduction of molecular oxygen"/>
    <property type="evidence" value="ECO:0007669"/>
    <property type="project" value="InterPro"/>
</dbReference>
<keyword evidence="10 13" id="KW-0408">Iron</keyword>
<keyword evidence="8" id="KW-1133">Transmembrane helix</keyword>
<dbReference type="PRINTS" id="PR00463">
    <property type="entry name" value="EP450I"/>
</dbReference>
<dbReference type="GO" id="GO:0004497">
    <property type="term" value="F:monooxygenase activity"/>
    <property type="evidence" value="ECO:0007669"/>
    <property type="project" value="UniProtKB-KW"/>
</dbReference>
<name>A0AAW0G4Q8_9APHY</name>
<organism evidence="15 16">
    <name type="scientific">Cerrena zonata</name>
    <dbReference type="NCBI Taxonomy" id="2478898"/>
    <lineage>
        <taxon>Eukaryota</taxon>
        <taxon>Fungi</taxon>
        <taxon>Dikarya</taxon>
        <taxon>Basidiomycota</taxon>
        <taxon>Agaricomycotina</taxon>
        <taxon>Agaricomycetes</taxon>
        <taxon>Polyporales</taxon>
        <taxon>Cerrenaceae</taxon>
        <taxon>Cerrena</taxon>
    </lineage>
</organism>
<dbReference type="InterPro" id="IPR001128">
    <property type="entry name" value="Cyt_P450"/>
</dbReference>
<dbReference type="InterPro" id="IPR017972">
    <property type="entry name" value="Cyt_P450_CS"/>
</dbReference>
<comment type="similarity">
    <text evidence="4 14">Belongs to the cytochrome P450 family.</text>
</comment>
<evidence type="ECO:0000256" key="4">
    <source>
        <dbReference type="ARBA" id="ARBA00010617"/>
    </source>
</evidence>
<keyword evidence="16" id="KW-1185">Reference proteome</keyword>
<evidence type="ECO:0000256" key="13">
    <source>
        <dbReference type="PIRSR" id="PIRSR602401-1"/>
    </source>
</evidence>
<feature type="binding site" description="axial binding residue" evidence="13">
    <location>
        <position position="473"/>
    </location>
    <ligand>
        <name>heme</name>
        <dbReference type="ChEBI" id="CHEBI:30413"/>
    </ligand>
    <ligandPart>
        <name>Fe</name>
        <dbReference type="ChEBI" id="CHEBI:18248"/>
    </ligandPart>
</feature>
<dbReference type="AlphaFoldDB" id="A0AAW0G4Q8"/>
<dbReference type="InterPro" id="IPR050364">
    <property type="entry name" value="Cytochrome_P450_fung"/>
</dbReference>
<comment type="subcellular location">
    <subcellularLocation>
        <location evidence="2">Membrane</location>
    </subcellularLocation>
</comment>
<protein>
    <recommendedName>
        <fullName evidence="17">Cytochrome P450</fullName>
    </recommendedName>
</protein>
<dbReference type="PROSITE" id="PS00086">
    <property type="entry name" value="CYTOCHROME_P450"/>
    <property type="match status" value="1"/>
</dbReference>
<evidence type="ECO:0000256" key="1">
    <source>
        <dbReference type="ARBA" id="ARBA00001971"/>
    </source>
</evidence>
<evidence type="ECO:0000256" key="11">
    <source>
        <dbReference type="ARBA" id="ARBA00023033"/>
    </source>
</evidence>
<dbReference type="GO" id="GO:0016020">
    <property type="term" value="C:membrane"/>
    <property type="evidence" value="ECO:0007669"/>
    <property type="project" value="UniProtKB-SubCell"/>
</dbReference>
<comment type="pathway">
    <text evidence="3">Secondary metabolite biosynthesis.</text>
</comment>
<dbReference type="InterPro" id="IPR036396">
    <property type="entry name" value="Cyt_P450_sf"/>
</dbReference>
<evidence type="ECO:0000313" key="16">
    <source>
        <dbReference type="Proteomes" id="UP001385951"/>
    </source>
</evidence>
<dbReference type="Proteomes" id="UP001385951">
    <property type="component" value="Unassembled WGS sequence"/>
</dbReference>
<proteinExistence type="inferred from homology"/>
<comment type="cofactor">
    <cofactor evidence="1 13">
        <name>heme</name>
        <dbReference type="ChEBI" id="CHEBI:30413"/>
    </cofactor>
</comment>
<accession>A0AAW0G4Q8</accession>
<dbReference type="PANTHER" id="PTHR46300:SF2">
    <property type="entry name" value="CYTOCHROME P450 MONOOXYGENASE ALNH-RELATED"/>
    <property type="match status" value="1"/>
</dbReference>
<dbReference type="GO" id="GO:0020037">
    <property type="term" value="F:heme binding"/>
    <property type="evidence" value="ECO:0007669"/>
    <property type="project" value="InterPro"/>
</dbReference>
<evidence type="ECO:0000256" key="14">
    <source>
        <dbReference type="RuleBase" id="RU000461"/>
    </source>
</evidence>
<dbReference type="InterPro" id="IPR002401">
    <property type="entry name" value="Cyt_P450_E_grp-I"/>
</dbReference>